<gene>
    <name evidence="1" type="ORF">DI542_08690</name>
</gene>
<protein>
    <submittedName>
        <fullName evidence="1">Uncharacterized protein</fullName>
    </submittedName>
</protein>
<reference evidence="1 2" key="1">
    <citation type="submission" date="2017-11" db="EMBL/GenBank/DDBJ databases">
        <title>Infants hospitalized years apart are colonized by the same room-sourced microbial strains.</title>
        <authorList>
            <person name="Brooks B."/>
            <person name="Olm M.R."/>
            <person name="Firek B.A."/>
            <person name="Baker R."/>
            <person name="Thomas B.C."/>
            <person name="Morowitz M.J."/>
            <person name="Banfield J.F."/>
        </authorList>
    </citation>
    <scope>NUCLEOTIDE SEQUENCE [LARGE SCALE GENOMIC DNA]</scope>
    <source>
        <strain evidence="1">S2_003_000_R3_20</strain>
    </source>
</reference>
<dbReference type="Proteomes" id="UP000249282">
    <property type="component" value="Unassembled WGS sequence"/>
</dbReference>
<dbReference type="EMBL" id="QFQJ01000040">
    <property type="protein sequence ID" value="PZQ90049.1"/>
    <property type="molecule type" value="Genomic_DNA"/>
</dbReference>
<organism evidence="1 2">
    <name type="scientific">Acinetobacter johnsonii</name>
    <dbReference type="NCBI Taxonomy" id="40214"/>
    <lineage>
        <taxon>Bacteria</taxon>
        <taxon>Pseudomonadati</taxon>
        <taxon>Pseudomonadota</taxon>
        <taxon>Gammaproteobacteria</taxon>
        <taxon>Moraxellales</taxon>
        <taxon>Moraxellaceae</taxon>
        <taxon>Acinetobacter</taxon>
    </lineage>
</organism>
<proteinExistence type="predicted"/>
<accession>A0A2W5RM07</accession>
<evidence type="ECO:0000313" key="2">
    <source>
        <dbReference type="Proteomes" id="UP000249282"/>
    </source>
</evidence>
<comment type="caution">
    <text evidence="1">The sequence shown here is derived from an EMBL/GenBank/DDBJ whole genome shotgun (WGS) entry which is preliminary data.</text>
</comment>
<evidence type="ECO:0000313" key="1">
    <source>
        <dbReference type="EMBL" id="PZQ90049.1"/>
    </source>
</evidence>
<name>A0A2W5RM07_ACIJO</name>
<dbReference type="AlphaFoldDB" id="A0A2W5RM07"/>
<sequence>MTEIQQTNIAVANFIIDELHKDKPFNLVLDRQQADIFFLAAEGYQGDLRLSISHKSGITNILVDNSNADAIDRMLSIFITKHDRFGVIQSLKEVS</sequence>